<proteinExistence type="inferred from homology"/>
<dbReference type="SUPFAM" id="SSF53671">
    <property type="entry name" value="Aspartate/ornithine carbamoyltransferase"/>
    <property type="match status" value="1"/>
</dbReference>
<feature type="domain" description="Aspartate/ornithine carbamoyltransferase Asp/Orn-binding" evidence="7">
    <location>
        <begin position="157"/>
        <end position="331"/>
    </location>
</feature>
<evidence type="ECO:0000313" key="10">
    <source>
        <dbReference type="Proteomes" id="UP000317544"/>
    </source>
</evidence>
<evidence type="ECO:0000256" key="1">
    <source>
        <dbReference type="ARBA" id="ARBA00003822"/>
    </source>
</evidence>
<dbReference type="EC" id="2.1.3.3" evidence="5"/>
<evidence type="ECO:0000256" key="3">
    <source>
        <dbReference type="ARBA" id="ARBA00022490"/>
    </source>
</evidence>
<dbReference type="GO" id="GO:0004585">
    <property type="term" value="F:ornithine carbamoyltransferase activity"/>
    <property type="evidence" value="ECO:0007669"/>
    <property type="project" value="UniProtKB-UniRule"/>
</dbReference>
<keyword evidence="10" id="KW-1185">Reference proteome</keyword>
<dbReference type="InterPro" id="IPR006132">
    <property type="entry name" value="Asp/Orn_carbamoyltranf_P-bd"/>
</dbReference>
<comment type="function">
    <text evidence="1">Reversibly catalyzes the transfer of the carbamoyl group from carbamoyl phosphate (CP) to the N(epsilon) atom of ornithine (ORN) to produce L-citrulline.</text>
</comment>
<comment type="similarity">
    <text evidence="6">Belongs to the aspartate/ornithine carbamoyltransferase superfamily.</text>
</comment>
<evidence type="ECO:0000256" key="6">
    <source>
        <dbReference type="RuleBase" id="RU003634"/>
    </source>
</evidence>
<dbReference type="GO" id="GO:0019240">
    <property type="term" value="P:citrulline biosynthetic process"/>
    <property type="evidence" value="ECO:0007669"/>
    <property type="project" value="TreeGrafter"/>
</dbReference>
<evidence type="ECO:0000256" key="4">
    <source>
        <dbReference type="ARBA" id="ARBA00022679"/>
    </source>
</evidence>
<dbReference type="RefSeq" id="WP_158344964.1">
    <property type="nucleotide sequence ID" value="NZ_AP019379.1"/>
</dbReference>
<dbReference type="PANTHER" id="PTHR45753">
    <property type="entry name" value="ORNITHINE CARBAMOYLTRANSFERASE, MITOCHONDRIAL"/>
    <property type="match status" value="1"/>
</dbReference>
<keyword evidence="4 6" id="KW-0808">Transferase</keyword>
<evidence type="ECO:0000256" key="2">
    <source>
        <dbReference type="ARBA" id="ARBA00004496"/>
    </source>
</evidence>
<dbReference type="PRINTS" id="PR00100">
    <property type="entry name" value="AOTCASE"/>
</dbReference>
<dbReference type="OrthoDB" id="9802587at2"/>
<dbReference type="InterPro" id="IPR006131">
    <property type="entry name" value="Asp_carbamoyltransf_Asp/Orn-bd"/>
</dbReference>
<feature type="domain" description="Aspartate/ornithine carbamoyltransferase carbamoyl-P binding" evidence="8">
    <location>
        <begin position="7"/>
        <end position="147"/>
    </location>
</feature>
<dbReference type="Gene3D" id="3.40.50.1370">
    <property type="entry name" value="Aspartate/ornithine carbamoyltransferase"/>
    <property type="match status" value="2"/>
</dbReference>
<accession>A0A455TAB9</accession>
<name>A0A455TAB9_9GAMM</name>
<evidence type="ECO:0000259" key="7">
    <source>
        <dbReference type="Pfam" id="PF00185"/>
    </source>
</evidence>
<dbReference type="Pfam" id="PF00185">
    <property type="entry name" value="OTCace"/>
    <property type="match status" value="1"/>
</dbReference>
<evidence type="ECO:0000313" key="9">
    <source>
        <dbReference type="EMBL" id="BBI01291.1"/>
    </source>
</evidence>
<dbReference type="EMBL" id="AP019379">
    <property type="protein sequence ID" value="BBI01291.1"/>
    <property type="molecule type" value="Genomic_DNA"/>
</dbReference>
<dbReference type="GO" id="GO:0016597">
    <property type="term" value="F:amino acid binding"/>
    <property type="evidence" value="ECO:0007669"/>
    <property type="project" value="InterPro"/>
</dbReference>
<dbReference type="GO" id="GO:0042450">
    <property type="term" value="P:L-arginine biosynthetic process via ornithine"/>
    <property type="evidence" value="ECO:0007669"/>
    <property type="project" value="UniProtKB-UniRule"/>
</dbReference>
<evidence type="ECO:0000256" key="5">
    <source>
        <dbReference type="NCBIfam" id="TIGR00658"/>
    </source>
</evidence>
<dbReference type="Pfam" id="PF02729">
    <property type="entry name" value="OTCace_N"/>
    <property type="match status" value="1"/>
</dbReference>
<sequence>MNTLYKRNFLRLLDYTNEEITYLINLALTLKNKKKQKQEKQCLLKKNIILIFEQESTRTRFAFETAAFDQGAHVTYIGPGTIHMGYKESIQDTSKILSQYYNAIQYRGKSHQTIELLSKNSTIPIWNGLTNKFHPTQLLADLLTIQENSFKNKPLSEISWAYIGDTRNNIGYSILEATVLMGLDLRLIAPKKYWPDKDFLNKCILQGKKSNAKILCTEDIETGVNNVDYIYTDVWISMGDSKNIWYDKICDLKKYQVNSKVLSLTKNINTQILHCLPALHNSQTIIGNYLSNKYDLNDGVEITNEMFKSKNSIVFKQAENRLHTIKALMVATLCKNPYCILL</sequence>
<organism evidence="9 10">
    <name type="scientific">Buchnera aphidicola</name>
    <name type="common">Nipponaphis monzeni</name>
    <dbReference type="NCBI Taxonomy" id="2495405"/>
    <lineage>
        <taxon>Bacteria</taxon>
        <taxon>Pseudomonadati</taxon>
        <taxon>Pseudomonadota</taxon>
        <taxon>Gammaproteobacteria</taxon>
        <taxon>Enterobacterales</taxon>
        <taxon>Erwiniaceae</taxon>
        <taxon>Buchnera</taxon>
    </lineage>
</organism>
<dbReference type="PRINTS" id="PR00102">
    <property type="entry name" value="OTCASE"/>
</dbReference>
<gene>
    <name evidence="9" type="primary">argF</name>
    <name evidence="9" type="ORF">BUCNMO_286</name>
</gene>
<dbReference type="AlphaFoldDB" id="A0A455TAB9"/>
<dbReference type="Proteomes" id="UP000317544">
    <property type="component" value="Chromosome"/>
</dbReference>
<dbReference type="GO" id="GO:0005737">
    <property type="term" value="C:cytoplasm"/>
    <property type="evidence" value="ECO:0007669"/>
    <property type="project" value="UniProtKB-SubCell"/>
</dbReference>
<protein>
    <recommendedName>
        <fullName evidence="5">Ornithine carbamoyltransferase</fullName>
        <ecNumber evidence="5">2.1.3.3</ecNumber>
    </recommendedName>
</protein>
<dbReference type="PANTHER" id="PTHR45753:SF4">
    <property type="entry name" value="ORNITHINE CARBAMOYLTRANSFERASE SUBUNIT F-RELATED"/>
    <property type="match status" value="1"/>
</dbReference>
<comment type="subcellular location">
    <subcellularLocation>
        <location evidence="2">Cytoplasm</location>
    </subcellularLocation>
</comment>
<evidence type="ECO:0000259" key="8">
    <source>
        <dbReference type="Pfam" id="PF02729"/>
    </source>
</evidence>
<keyword evidence="3" id="KW-0963">Cytoplasm</keyword>
<dbReference type="InterPro" id="IPR002292">
    <property type="entry name" value="Orn/put_carbamltrans"/>
</dbReference>
<dbReference type="InterPro" id="IPR006130">
    <property type="entry name" value="Asp/Orn_carbamoylTrfase"/>
</dbReference>
<dbReference type="InterPro" id="IPR036901">
    <property type="entry name" value="Asp/Orn_carbamoylTrfase_sf"/>
</dbReference>
<dbReference type="NCBIfam" id="TIGR00658">
    <property type="entry name" value="orni_carb_tr"/>
    <property type="match status" value="1"/>
</dbReference>
<reference evidence="9 10" key="1">
    <citation type="journal article" date="2019" name="Proc. Natl. Acad. Sci. U.S.A.">
        <title>Exaggeration and cooption of innate immunity for social defense.</title>
        <authorList>
            <person name="Kutsukake M."/>
            <person name="Moriyama M."/>
            <person name="Shigenobu S."/>
            <person name="Meng X.-Y."/>
            <person name="Nikoh N."/>
            <person name="Noda C."/>
            <person name="Kobayashi S."/>
            <person name="Fukatsu T."/>
        </authorList>
    </citation>
    <scope>NUCLEOTIDE SEQUENCE [LARGE SCALE GENOMIC DNA]</scope>
    <source>
        <strain evidence="9 10">Nmo</strain>
    </source>
</reference>